<dbReference type="InterPro" id="IPR050266">
    <property type="entry name" value="AB_hydrolase_sf"/>
</dbReference>
<accession>A0A172WVC3</accession>
<gene>
    <name evidence="2" type="ORF">PS273GM_20835</name>
</gene>
<dbReference type="RefSeq" id="WP_064482427.1">
    <property type="nucleotide sequence ID" value="NZ_CP015641.1"/>
</dbReference>
<dbReference type="Gene3D" id="3.40.50.1820">
    <property type="entry name" value="alpha/beta hydrolase"/>
    <property type="match status" value="1"/>
</dbReference>
<dbReference type="GO" id="GO:0016787">
    <property type="term" value="F:hydrolase activity"/>
    <property type="evidence" value="ECO:0007669"/>
    <property type="project" value="UniProtKB-KW"/>
</dbReference>
<evidence type="ECO:0000313" key="3">
    <source>
        <dbReference type="Proteomes" id="UP000077787"/>
    </source>
</evidence>
<name>A0A172WVC3_STUST</name>
<dbReference type="Proteomes" id="UP000077787">
    <property type="component" value="Chromosome"/>
</dbReference>
<evidence type="ECO:0000313" key="2">
    <source>
        <dbReference type="EMBL" id="ANF27400.1"/>
    </source>
</evidence>
<keyword evidence="2" id="KW-0378">Hydrolase</keyword>
<dbReference type="OrthoDB" id="9779853at2"/>
<dbReference type="InterPro" id="IPR000073">
    <property type="entry name" value="AB_hydrolase_1"/>
</dbReference>
<dbReference type="InterPro" id="IPR029058">
    <property type="entry name" value="AB_hydrolase_fold"/>
</dbReference>
<feature type="domain" description="AB hydrolase-1" evidence="1">
    <location>
        <begin position="31"/>
        <end position="153"/>
    </location>
</feature>
<reference evidence="2 3" key="1">
    <citation type="submission" date="2016-05" db="EMBL/GenBank/DDBJ databases">
        <title>Genome sequence of Pseudomonas stutzeri 273 and identification of the exopolysaccharide biosynthesis locus.</title>
        <authorList>
            <person name="Wu S."/>
            <person name="Sun C."/>
        </authorList>
    </citation>
    <scope>NUCLEOTIDE SEQUENCE [LARGE SCALE GENOMIC DNA]</scope>
    <source>
        <strain evidence="2 3">273</strain>
    </source>
</reference>
<dbReference type="PANTHER" id="PTHR43798:SF33">
    <property type="entry name" value="HYDROLASE, PUTATIVE (AFU_ORTHOLOGUE AFUA_2G14860)-RELATED"/>
    <property type="match status" value="1"/>
</dbReference>
<evidence type="ECO:0000259" key="1">
    <source>
        <dbReference type="Pfam" id="PF00561"/>
    </source>
</evidence>
<organism evidence="2 3">
    <name type="scientific">Stutzerimonas stutzeri</name>
    <name type="common">Pseudomonas stutzeri</name>
    <dbReference type="NCBI Taxonomy" id="316"/>
    <lineage>
        <taxon>Bacteria</taxon>
        <taxon>Pseudomonadati</taxon>
        <taxon>Pseudomonadota</taxon>
        <taxon>Gammaproteobacteria</taxon>
        <taxon>Pseudomonadales</taxon>
        <taxon>Pseudomonadaceae</taxon>
        <taxon>Stutzerimonas</taxon>
    </lineage>
</organism>
<dbReference type="SUPFAM" id="SSF53474">
    <property type="entry name" value="alpha/beta-Hydrolases"/>
    <property type="match status" value="1"/>
</dbReference>
<dbReference type="GO" id="GO:0016020">
    <property type="term" value="C:membrane"/>
    <property type="evidence" value="ECO:0007669"/>
    <property type="project" value="TreeGrafter"/>
</dbReference>
<dbReference type="PANTHER" id="PTHR43798">
    <property type="entry name" value="MONOACYLGLYCEROL LIPASE"/>
    <property type="match status" value="1"/>
</dbReference>
<sequence>MTVSTEDRILPTEHGAVFTRRWRTRHPRKTPIVLMHDSLGCVELWRDFPERLAVATERDVIAYDRLGFGRSAAHPGGWSNSFIRDEAERYFPPVRHALDIEHFIALGHSVGGIMAASLAAHHPDNCHALITIAALAFVEDRTLQGIRATQAAFAEPGQVDRLRKYHGAKAEWILWAWIKTWLSDSYANWTIEESAPGFACPLLAIHGRDDEYGSLDHLHRVAALGSGGVQKLPLDGCQHVPHRERPETVLDTVARFLQEQGEGRVQSINRLSRA</sequence>
<proteinExistence type="predicted"/>
<protein>
    <submittedName>
        <fullName evidence="2">Alpha/beta hydrolase</fullName>
    </submittedName>
</protein>
<dbReference type="AlphaFoldDB" id="A0A172WVC3"/>
<dbReference type="Pfam" id="PF00561">
    <property type="entry name" value="Abhydrolase_1"/>
    <property type="match status" value="1"/>
</dbReference>
<dbReference type="EMBL" id="CP015641">
    <property type="protein sequence ID" value="ANF27400.1"/>
    <property type="molecule type" value="Genomic_DNA"/>
</dbReference>
<dbReference type="PRINTS" id="PR00111">
    <property type="entry name" value="ABHYDROLASE"/>
</dbReference>